<comment type="similarity">
    <text evidence="9 10">Belongs to the arginase family.</text>
</comment>
<dbReference type="InterPro" id="IPR006035">
    <property type="entry name" value="Ureohydrolase"/>
</dbReference>
<evidence type="ECO:0000256" key="2">
    <source>
        <dbReference type="ARBA" id="ARBA00005098"/>
    </source>
</evidence>
<evidence type="ECO:0000256" key="9">
    <source>
        <dbReference type="PROSITE-ProRule" id="PRU00742"/>
    </source>
</evidence>
<evidence type="ECO:0000256" key="4">
    <source>
        <dbReference type="ARBA" id="ARBA00018123"/>
    </source>
</evidence>
<dbReference type="VEuPathDB" id="TriTrypDB:LdBPK_351490.1"/>
<dbReference type="FunFam" id="3.40.800.10:FF:000009">
    <property type="entry name" value="Arginase"/>
    <property type="match status" value="1"/>
</dbReference>
<dbReference type="UniPathway" id="UPA00158">
    <property type="reaction ID" value="UER00270"/>
</dbReference>
<dbReference type="GO" id="GO:0004053">
    <property type="term" value="F:arginase activity"/>
    <property type="evidence" value="ECO:0007669"/>
    <property type="project" value="UniProtKB-EC"/>
</dbReference>
<evidence type="ECO:0000256" key="12">
    <source>
        <dbReference type="SAM" id="SignalP"/>
    </source>
</evidence>
<reference evidence="14" key="1">
    <citation type="submission" date="2019-02" db="EMBL/GenBank/DDBJ databases">
        <title>FDA dAtabase for Regulatory Grade micrObial Sequences (FDA-ARGOS): Supporting development and validation of Infectious Disease Dx tests.</title>
        <authorList>
            <person name="Duncan R."/>
            <person name="Fisher C."/>
            <person name="Tallon L."/>
            <person name="Sadzewicz L."/>
            <person name="Sengamalay N."/>
            <person name="Ott S."/>
            <person name="Godinez A."/>
            <person name="Nagaraj S."/>
            <person name="Vavikolanu K."/>
            <person name="Nadendla S."/>
            <person name="Aluvathingal J."/>
            <person name="Sichtig H."/>
        </authorList>
    </citation>
    <scope>NUCLEOTIDE SEQUENCE [LARGE SCALE GENOMIC DNA]</scope>
    <source>
        <strain evidence="14">FDAARGOS_361</strain>
    </source>
</reference>
<dbReference type="InterPro" id="IPR020855">
    <property type="entry name" value="Ureohydrolase_Mn_BS"/>
</dbReference>
<keyword evidence="12" id="KW-0732">Signal</keyword>
<feature type="signal peptide" evidence="12">
    <location>
        <begin position="1"/>
        <end position="28"/>
    </location>
</feature>
<feature type="chain" id="PRO_5021335573" description="Arginase" evidence="12">
    <location>
        <begin position="29"/>
        <end position="917"/>
    </location>
</feature>
<dbReference type="GO" id="GO:0000050">
    <property type="term" value="P:urea cycle"/>
    <property type="evidence" value="ECO:0007669"/>
    <property type="project" value="UniProtKB-UniPathway"/>
</dbReference>
<dbReference type="InterPro" id="IPR014033">
    <property type="entry name" value="Arginase"/>
</dbReference>
<evidence type="ECO:0000256" key="6">
    <source>
        <dbReference type="ARBA" id="ARBA00022723"/>
    </source>
</evidence>
<dbReference type="GO" id="GO:0006525">
    <property type="term" value="P:arginine metabolic process"/>
    <property type="evidence" value="ECO:0007669"/>
    <property type="project" value="UniProtKB-KW"/>
</dbReference>
<evidence type="ECO:0000256" key="8">
    <source>
        <dbReference type="ARBA" id="ARBA00023211"/>
    </source>
</evidence>
<dbReference type="AlphaFoldDB" id="A0A504X5P7"/>
<protein>
    <recommendedName>
        <fullName evidence="4">Arginase</fullName>
        <ecNumber evidence="3">3.5.3.1</ecNumber>
    </recommendedName>
</protein>
<dbReference type="SMR" id="A0A504X5P7"/>
<dbReference type="GO" id="GO:0030145">
    <property type="term" value="F:manganese ion binding"/>
    <property type="evidence" value="ECO:0007669"/>
    <property type="project" value="TreeGrafter"/>
</dbReference>
<keyword evidence="6" id="KW-0479">Metal-binding</keyword>
<keyword evidence="5" id="KW-0056">Arginine metabolism</keyword>
<dbReference type="EC" id="3.5.3.1" evidence="3"/>
<evidence type="ECO:0000256" key="7">
    <source>
        <dbReference type="ARBA" id="ARBA00022801"/>
    </source>
</evidence>
<dbReference type="Pfam" id="PF00491">
    <property type="entry name" value="Arginase"/>
    <property type="match status" value="1"/>
</dbReference>
<dbReference type="PROSITE" id="PS01053">
    <property type="entry name" value="ARGINASE_1"/>
    <property type="match status" value="1"/>
</dbReference>
<dbReference type="VEuPathDB" id="TriTrypDB:LDHU3_35.1990"/>
<comment type="caution">
    <text evidence="13">The sequence shown here is derived from an EMBL/GenBank/DDBJ whole genome shotgun (WGS) entry which is preliminary data.</text>
</comment>
<evidence type="ECO:0000313" key="13">
    <source>
        <dbReference type="EMBL" id="TPP44421.1"/>
    </source>
</evidence>
<dbReference type="VEuPathDB" id="TriTrypDB:LDHU3_35.1960"/>
<dbReference type="GO" id="GO:0005634">
    <property type="term" value="C:nucleus"/>
    <property type="evidence" value="ECO:0007669"/>
    <property type="project" value="TreeGrafter"/>
</dbReference>
<sequence>MYTANCCVAARRCSVVLVLCAVLFAACGLSLVAEPPKHTAEDMDSRGSSSSRSECDGYRRQDHPLHPFCGVEFAESYTVAIATTMPLENLPPMTQIGQLYVDRVADAARVDQVYRGQRTSFLLDNRHLRGFFFFDTPSGAAAAQARNGKDGDDEGPRQRCHVFYLTHKVAPFCVPRRYTASSRESVVRGVPVTRFSGTERYDHTPLVEQSFYVLNATDAGAAVPRAIPWRLELSARSDLELSKITEASYEPPNWRFFGHPMFDELVLSTGQESHLQLWKAAYDLLTVDFYNYYPTKLRPDVFAVPPQCTAVLRKGTSTGSGAAEEASALARDRTASSALTEPLLELATIELFLLPWHVLQNASPFHLGPMKGPIAPMIPIAIVHVYEYSSCTERQQTPSASSSDVASADVLQQAMPHLLAFYPQLSDRLVLLPNGERMVGRLDSGALFHIVKGPPVVHISHSLCDAHGFLFCRSHSANLRAQPITNYLTPLKVRERFLPTQAGEDARFPVGCHVVITKAASELLRYGQLDTRLPWHCGRGDPFYHHHPSSMDLDYIPSCPPAFATGVAGDDATEAASTCVNDLVVYLVLTHVQQYKFYKEKKMSIVLAPFSGGQPHSGVELGPDYLLKQGLQQDMEKLGWNTRLERVFDGKAVEARKASDNGDRIGRVKRPRLTAECTEKIYKCVRRVAEQGRFPLTIGGDHSIALGTVAGVLTVYPDAGVIWVDAHADINTMSGTVSGNLHGCPLSILLGLDRKNIPECFSWVPQVLKPSKIAYIGLRAVDEEEKKILHDLNIAAFSMHHVDRYGIDKVVSMAIEAISPKGTEPVMVSYDIDTIDPLYVPATGTPVRGGLSFREALFLCERIAECGRLVALDVVECNPLLAATESHVKDTISVGCAIARCMMGETLLYTPRKSAKL</sequence>
<dbReference type="EMBL" id="RHLC01000003">
    <property type="protein sequence ID" value="TPP44421.1"/>
    <property type="molecule type" value="Genomic_DNA"/>
</dbReference>
<keyword evidence="7 10" id="KW-0378">Hydrolase</keyword>
<dbReference type="Proteomes" id="UP000318447">
    <property type="component" value="Unassembled WGS sequence"/>
</dbReference>
<evidence type="ECO:0000256" key="11">
    <source>
        <dbReference type="SAM" id="MobiDB-lite"/>
    </source>
</evidence>
<dbReference type="VEuPathDB" id="TriTrypDB:LdBPK_351500.1"/>
<dbReference type="NCBIfam" id="TIGR01229">
    <property type="entry name" value="rocF_arginase"/>
    <property type="match status" value="1"/>
</dbReference>
<dbReference type="PRINTS" id="PR00116">
    <property type="entry name" value="ARGINASE"/>
</dbReference>
<dbReference type="GO" id="GO:0005829">
    <property type="term" value="C:cytosol"/>
    <property type="evidence" value="ECO:0007669"/>
    <property type="project" value="TreeGrafter"/>
</dbReference>
<evidence type="ECO:0000313" key="14">
    <source>
        <dbReference type="Proteomes" id="UP000318447"/>
    </source>
</evidence>
<proteinExistence type="inferred from homology"/>
<comment type="cofactor">
    <cofactor evidence="1">
        <name>Mn(2+)</name>
        <dbReference type="ChEBI" id="CHEBI:29035"/>
    </cofactor>
</comment>
<organism evidence="13 14">
    <name type="scientific">Leishmania donovani</name>
    <dbReference type="NCBI Taxonomy" id="5661"/>
    <lineage>
        <taxon>Eukaryota</taxon>
        <taxon>Discoba</taxon>
        <taxon>Euglenozoa</taxon>
        <taxon>Kinetoplastea</taxon>
        <taxon>Metakinetoplastina</taxon>
        <taxon>Trypanosomatida</taxon>
        <taxon>Trypanosomatidae</taxon>
        <taxon>Leishmaniinae</taxon>
        <taxon>Leishmania</taxon>
    </lineage>
</organism>
<evidence type="ECO:0000256" key="1">
    <source>
        <dbReference type="ARBA" id="ARBA00001936"/>
    </source>
</evidence>
<dbReference type="VEuPathDB" id="TriTrypDB:LdCL_350019900"/>
<dbReference type="PROSITE" id="PS51409">
    <property type="entry name" value="ARGINASE_2"/>
    <property type="match status" value="1"/>
</dbReference>
<keyword evidence="8" id="KW-0464">Manganese</keyword>
<dbReference type="CDD" id="cd09989">
    <property type="entry name" value="Arginase"/>
    <property type="match status" value="1"/>
</dbReference>
<evidence type="ECO:0000256" key="5">
    <source>
        <dbReference type="ARBA" id="ARBA00022503"/>
    </source>
</evidence>
<accession>A0A504X5P7</accession>
<dbReference type="InterPro" id="IPR023696">
    <property type="entry name" value="Ureohydrolase_dom_sf"/>
</dbReference>
<gene>
    <name evidence="13" type="ORF">CGC21_6270</name>
</gene>
<evidence type="ECO:0000256" key="3">
    <source>
        <dbReference type="ARBA" id="ARBA00012168"/>
    </source>
</evidence>
<comment type="pathway">
    <text evidence="2">Nitrogen metabolism; urea cycle; L-ornithine and urea from L-arginine: step 1/1.</text>
</comment>
<dbReference type="PANTHER" id="PTHR43782">
    <property type="entry name" value="ARGINASE"/>
    <property type="match status" value="1"/>
</dbReference>
<dbReference type="PANTHER" id="PTHR43782:SF3">
    <property type="entry name" value="ARGINASE"/>
    <property type="match status" value="1"/>
</dbReference>
<dbReference type="VEuPathDB" id="TriTrypDB:LdCL_350019800"/>
<evidence type="ECO:0000256" key="10">
    <source>
        <dbReference type="RuleBase" id="RU003684"/>
    </source>
</evidence>
<dbReference type="SUPFAM" id="SSF52768">
    <property type="entry name" value="Arginase/deacetylase"/>
    <property type="match status" value="1"/>
</dbReference>
<feature type="region of interest" description="Disordered" evidence="11">
    <location>
        <begin position="38"/>
        <end position="57"/>
    </location>
</feature>
<dbReference type="Gene3D" id="3.40.800.10">
    <property type="entry name" value="Ureohydrolase domain"/>
    <property type="match status" value="1"/>
</dbReference>
<name>A0A504X5P7_LEIDO</name>